<name>A0ABR2GBR2_9ROSI</name>
<dbReference type="EMBL" id="JBBPBM010000001">
    <property type="protein sequence ID" value="KAK8600342.1"/>
    <property type="molecule type" value="Genomic_DNA"/>
</dbReference>
<dbReference type="Proteomes" id="UP001472677">
    <property type="component" value="Unassembled WGS sequence"/>
</dbReference>
<proteinExistence type="predicted"/>
<feature type="region of interest" description="Disordered" evidence="1">
    <location>
        <begin position="164"/>
        <end position="195"/>
    </location>
</feature>
<dbReference type="InterPro" id="IPR036249">
    <property type="entry name" value="Thioredoxin-like_sf"/>
</dbReference>
<evidence type="ECO:0000313" key="3">
    <source>
        <dbReference type="Proteomes" id="UP001472677"/>
    </source>
</evidence>
<keyword evidence="3" id="KW-1185">Reference proteome</keyword>
<dbReference type="InterPro" id="IPR010634">
    <property type="entry name" value="DUF1223"/>
</dbReference>
<dbReference type="PANTHER" id="PTHR36057">
    <property type="match status" value="1"/>
</dbReference>
<dbReference type="SUPFAM" id="SSF52833">
    <property type="entry name" value="Thioredoxin-like"/>
    <property type="match status" value="1"/>
</dbReference>
<dbReference type="Pfam" id="PF06764">
    <property type="entry name" value="DUF1223"/>
    <property type="match status" value="1"/>
</dbReference>
<reference evidence="2 3" key="1">
    <citation type="journal article" date="2024" name="G3 (Bethesda)">
        <title>Genome assembly of Hibiscus sabdariffa L. provides insights into metabolisms of medicinal natural products.</title>
        <authorList>
            <person name="Kim T."/>
        </authorList>
    </citation>
    <scope>NUCLEOTIDE SEQUENCE [LARGE SCALE GENOMIC DNA]</scope>
    <source>
        <strain evidence="2">TK-2024</strain>
        <tissue evidence="2">Old leaves</tissue>
    </source>
</reference>
<comment type="caution">
    <text evidence="2">The sequence shown here is derived from an EMBL/GenBank/DDBJ whole genome shotgun (WGS) entry which is preliminary data.</text>
</comment>
<organism evidence="2 3">
    <name type="scientific">Hibiscus sabdariffa</name>
    <name type="common">roselle</name>
    <dbReference type="NCBI Taxonomy" id="183260"/>
    <lineage>
        <taxon>Eukaryota</taxon>
        <taxon>Viridiplantae</taxon>
        <taxon>Streptophyta</taxon>
        <taxon>Embryophyta</taxon>
        <taxon>Tracheophyta</taxon>
        <taxon>Spermatophyta</taxon>
        <taxon>Magnoliopsida</taxon>
        <taxon>eudicotyledons</taxon>
        <taxon>Gunneridae</taxon>
        <taxon>Pentapetalae</taxon>
        <taxon>rosids</taxon>
        <taxon>malvids</taxon>
        <taxon>Malvales</taxon>
        <taxon>Malvaceae</taxon>
        <taxon>Malvoideae</taxon>
        <taxon>Hibiscus</taxon>
    </lineage>
</organism>
<sequence length="195" mass="21934">MRWKDPYGSSLSTVRQKAYVEALRLDTMFTPQIVVQGRAQCVANEEDTLLSTIINAPRFPAPSFQLSEELLSAREEARVAREKLAYSESEEKNNALWLLILYGDCDFAIELSKEVEDLISEAQESKEVAQKLSFLVDKAFQIKKFVDSNAGNIHEELGEDCVLEDIGPQGPSDVPTPISDQGEDFPLSYQREELD</sequence>
<protein>
    <submittedName>
        <fullName evidence="2">Uncharacterized protein</fullName>
    </submittedName>
</protein>
<dbReference type="PANTHER" id="PTHR36057:SF1">
    <property type="entry name" value="LIPOPROTEIN LIPID ATTACHMENT SITE-LIKE PROTEIN, PUTATIVE (DUF1223)-RELATED"/>
    <property type="match status" value="1"/>
</dbReference>
<evidence type="ECO:0000256" key="1">
    <source>
        <dbReference type="SAM" id="MobiDB-lite"/>
    </source>
</evidence>
<gene>
    <name evidence="2" type="ORF">V6N12_050198</name>
</gene>
<accession>A0ABR2GBR2</accession>
<evidence type="ECO:0000313" key="2">
    <source>
        <dbReference type="EMBL" id="KAK8600342.1"/>
    </source>
</evidence>